<evidence type="ECO:0000256" key="5">
    <source>
        <dbReference type="ARBA" id="ARBA00022490"/>
    </source>
</evidence>
<dbReference type="PANTHER" id="PTHR11579:SF0">
    <property type="entry name" value="PROTEIN-L-ISOASPARTATE(D-ASPARTATE) O-METHYLTRANSFERASE"/>
    <property type="match status" value="1"/>
</dbReference>
<keyword evidence="8" id="KW-0949">S-adenosyl-L-methionine</keyword>
<dbReference type="RefSeq" id="WP_379535881.1">
    <property type="nucleotide sequence ID" value="NZ_JBHSBI010000056.1"/>
</dbReference>
<dbReference type="GO" id="GO:0032259">
    <property type="term" value="P:methylation"/>
    <property type="evidence" value="ECO:0007669"/>
    <property type="project" value="UniProtKB-KW"/>
</dbReference>
<gene>
    <name evidence="12" type="primary">tgmC</name>
    <name evidence="12" type="ORF">ACFOY2_53375</name>
</gene>
<dbReference type="Pfam" id="PF01135">
    <property type="entry name" value="PCMT"/>
    <property type="match status" value="1"/>
</dbReference>
<evidence type="ECO:0000256" key="4">
    <source>
        <dbReference type="ARBA" id="ARBA00013346"/>
    </source>
</evidence>
<evidence type="ECO:0000256" key="3">
    <source>
        <dbReference type="ARBA" id="ARBA00011890"/>
    </source>
</evidence>
<keyword evidence="6 12" id="KW-0489">Methyltransferase</keyword>
<evidence type="ECO:0000256" key="2">
    <source>
        <dbReference type="ARBA" id="ARBA00005369"/>
    </source>
</evidence>
<evidence type="ECO:0000256" key="7">
    <source>
        <dbReference type="ARBA" id="ARBA00022679"/>
    </source>
</evidence>
<evidence type="ECO:0000256" key="11">
    <source>
        <dbReference type="ARBA" id="ARBA00031350"/>
    </source>
</evidence>
<dbReference type="InterPro" id="IPR026448">
    <property type="entry name" value="Methyltr_grasp"/>
</dbReference>
<protein>
    <recommendedName>
        <fullName evidence="4">Protein-L-isoaspartate O-methyltransferase</fullName>
        <ecNumber evidence="3">2.1.1.77</ecNumber>
    </recommendedName>
    <alternativeName>
        <fullName evidence="11">L-isoaspartyl protein carboxyl methyltransferase</fullName>
    </alternativeName>
    <alternativeName>
        <fullName evidence="9">Protein L-isoaspartyl methyltransferase</fullName>
    </alternativeName>
    <alternativeName>
        <fullName evidence="10">Protein-beta-aspartate methyltransferase</fullName>
    </alternativeName>
</protein>
<keyword evidence="13" id="KW-1185">Reference proteome</keyword>
<evidence type="ECO:0000313" key="13">
    <source>
        <dbReference type="Proteomes" id="UP001595851"/>
    </source>
</evidence>
<dbReference type="Proteomes" id="UP001595851">
    <property type="component" value="Unassembled WGS sequence"/>
</dbReference>
<comment type="subcellular location">
    <subcellularLocation>
        <location evidence="1">Cytoplasm</location>
    </subcellularLocation>
</comment>
<sequence>MSTTAERLRRELATALTATGALNDPSWRRAVETVPRELFLGAAVYRGPGWTPVLRDRTPGEKWLEMAYTDETWVTQVNGIPAEVATKPVLGDPTSSSTMPSLVVKMLERAGIGHGDTVLEIGTGTGYSTALMCERLGDDKVTSVEYDEHAAARAREALRFAGYAPTLVVGDGLAGYQKNAEYDRLIATCSVRYIPAAWMFQVREGGTITAPLSGWMTGSALAHLTLFDDGTAGGRFLADDVSFMFARPHARPPRSSYLIGVGEERDSAIDPGLLDDWTGLFVAQLGAPSAEKLEVGDDVVLLDVATGSQATTRRSPGGGWTVRQHGPLRLWDAVENAILTWQEAGCPHQSGFGLTVTREAQRVWLGDSDGPSWNLPA</sequence>
<proteinExistence type="inferred from homology"/>
<comment type="similarity">
    <text evidence="2">Belongs to the methyltransferase superfamily. L-isoaspartyl/D-aspartyl protein methyltransferase family.</text>
</comment>
<keyword evidence="7" id="KW-0808">Transferase</keyword>
<dbReference type="InterPro" id="IPR000682">
    <property type="entry name" value="PCMT"/>
</dbReference>
<reference evidence="13" key="1">
    <citation type="journal article" date="2019" name="Int. J. Syst. Evol. Microbiol.">
        <title>The Global Catalogue of Microorganisms (GCM) 10K type strain sequencing project: providing services to taxonomists for standard genome sequencing and annotation.</title>
        <authorList>
            <consortium name="The Broad Institute Genomics Platform"/>
            <consortium name="The Broad Institute Genome Sequencing Center for Infectious Disease"/>
            <person name="Wu L."/>
            <person name="Ma J."/>
        </authorList>
    </citation>
    <scope>NUCLEOTIDE SEQUENCE [LARGE SCALE GENOMIC DNA]</scope>
    <source>
        <strain evidence="13">TBRC 1276</strain>
    </source>
</reference>
<evidence type="ECO:0000313" key="12">
    <source>
        <dbReference type="EMBL" id="MFC4016087.1"/>
    </source>
</evidence>
<dbReference type="GO" id="GO:0008168">
    <property type="term" value="F:methyltransferase activity"/>
    <property type="evidence" value="ECO:0007669"/>
    <property type="project" value="UniProtKB-KW"/>
</dbReference>
<dbReference type="EC" id="2.1.1.77" evidence="3"/>
<name>A0ABV8GTP7_9ACTN</name>
<dbReference type="CDD" id="cd02440">
    <property type="entry name" value="AdoMet_MTases"/>
    <property type="match status" value="1"/>
</dbReference>
<dbReference type="InterPro" id="IPR029063">
    <property type="entry name" value="SAM-dependent_MTases_sf"/>
</dbReference>
<keyword evidence="5" id="KW-0963">Cytoplasm</keyword>
<evidence type="ECO:0000256" key="1">
    <source>
        <dbReference type="ARBA" id="ARBA00004496"/>
    </source>
</evidence>
<evidence type="ECO:0000256" key="9">
    <source>
        <dbReference type="ARBA" id="ARBA00030757"/>
    </source>
</evidence>
<dbReference type="Gene3D" id="3.40.50.150">
    <property type="entry name" value="Vaccinia Virus protein VP39"/>
    <property type="match status" value="1"/>
</dbReference>
<comment type="caution">
    <text evidence="12">The sequence shown here is derived from an EMBL/GenBank/DDBJ whole genome shotgun (WGS) entry which is preliminary data.</text>
</comment>
<accession>A0ABV8GTP7</accession>
<dbReference type="PANTHER" id="PTHR11579">
    <property type="entry name" value="PROTEIN-L-ISOASPARTATE O-METHYLTRANSFERASE"/>
    <property type="match status" value="1"/>
</dbReference>
<dbReference type="SUPFAM" id="SSF53335">
    <property type="entry name" value="S-adenosyl-L-methionine-dependent methyltransferases"/>
    <property type="match status" value="1"/>
</dbReference>
<evidence type="ECO:0000256" key="8">
    <source>
        <dbReference type="ARBA" id="ARBA00022691"/>
    </source>
</evidence>
<evidence type="ECO:0000256" key="6">
    <source>
        <dbReference type="ARBA" id="ARBA00022603"/>
    </source>
</evidence>
<dbReference type="NCBIfam" id="TIGR04188">
    <property type="entry name" value="methyltr_grsp"/>
    <property type="match status" value="1"/>
</dbReference>
<dbReference type="EMBL" id="JBHSBI010000056">
    <property type="protein sequence ID" value="MFC4016087.1"/>
    <property type="molecule type" value="Genomic_DNA"/>
</dbReference>
<organism evidence="12 13">
    <name type="scientific">Nonomuraea purpurea</name>
    <dbReference type="NCBI Taxonomy" id="1849276"/>
    <lineage>
        <taxon>Bacteria</taxon>
        <taxon>Bacillati</taxon>
        <taxon>Actinomycetota</taxon>
        <taxon>Actinomycetes</taxon>
        <taxon>Streptosporangiales</taxon>
        <taxon>Streptosporangiaceae</taxon>
        <taxon>Nonomuraea</taxon>
    </lineage>
</organism>
<evidence type="ECO:0000256" key="10">
    <source>
        <dbReference type="ARBA" id="ARBA00031323"/>
    </source>
</evidence>